<keyword evidence="3" id="KW-1185">Reference proteome</keyword>
<evidence type="ECO:0000313" key="3">
    <source>
        <dbReference type="Proteomes" id="UP000728032"/>
    </source>
</evidence>
<feature type="transmembrane region" description="Helical" evidence="1">
    <location>
        <begin position="7"/>
        <end position="29"/>
    </location>
</feature>
<dbReference type="EMBL" id="OC943805">
    <property type="protein sequence ID" value="CAD7662709.1"/>
    <property type="molecule type" value="Genomic_DNA"/>
</dbReference>
<evidence type="ECO:0000256" key="1">
    <source>
        <dbReference type="SAM" id="Phobius"/>
    </source>
</evidence>
<protein>
    <submittedName>
        <fullName evidence="2">Uncharacterized protein</fullName>
    </submittedName>
</protein>
<feature type="transmembrane region" description="Helical" evidence="1">
    <location>
        <begin position="49"/>
        <end position="71"/>
    </location>
</feature>
<evidence type="ECO:0000313" key="2">
    <source>
        <dbReference type="EMBL" id="CAD7662709.1"/>
    </source>
</evidence>
<feature type="transmembrane region" description="Helical" evidence="1">
    <location>
        <begin position="148"/>
        <end position="166"/>
    </location>
</feature>
<sequence length="206" mass="22868">MLPRTPCALNYAVVIITQSVAICLCEPLIDASGDKQLIRALAEDNWFGRLAINLLSYSVILIPSALIVFMVKNRLCVQSVSDNYLVKLFVFGKHDTILDNGYHNSGSDFSDSEKLLPITVNDTADGKQLSPKSSSASSSPIRTRRITLLLYCFLGLQISYLSWGLLQEKIMTTEYVIRSEFFAEGLHNRHFTAVAERLAPVPAPEV</sequence>
<dbReference type="OrthoDB" id="10035043at2759"/>
<gene>
    <name evidence="2" type="ORF">ONB1V03_LOCUS19269</name>
</gene>
<reference evidence="2" key="1">
    <citation type="submission" date="2020-11" db="EMBL/GenBank/DDBJ databases">
        <authorList>
            <person name="Tran Van P."/>
        </authorList>
    </citation>
    <scope>NUCLEOTIDE SEQUENCE</scope>
</reference>
<keyword evidence="1" id="KW-1133">Transmembrane helix</keyword>
<keyword evidence="1" id="KW-0472">Membrane</keyword>
<dbReference type="Proteomes" id="UP000728032">
    <property type="component" value="Unassembled WGS sequence"/>
</dbReference>
<name>A0A7R9MMD2_9ACAR</name>
<proteinExistence type="predicted"/>
<dbReference type="EMBL" id="CAJPVJ010028980">
    <property type="protein sequence ID" value="CAG2179846.1"/>
    <property type="molecule type" value="Genomic_DNA"/>
</dbReference>
<keyword evidence="1" id="KW-0812">Transmembrane</keyword>
<accession>A0A7R9MMD2</accession>
<dbReference type="AlphaFoldDB" id="A0A7R9MMD2"/>
<organism evidence="2">
    <name type="scientific">Oppiella nova</name>
    <dbReference type="NCBI Taxonomy" id="334625"/>
    <lineage>
        <taxon>Eukaryota</taxon>
        <taxon>Metazoa</taxon>
        <taxon>Ecdysozoa</taxon>
        <taxon>Arthropoda</taxon>
        <taxon>Chelicerata</taxon>
        <taxon>Arachnida</taxon>
        <taxon>Acari</taxon>
        <taxon>Acariformes</taxon>
        <taxon>Sarcoptiformes</taxon>
        <taxon>Oribatida</taxon>
        <taxon>Brachypylina</taxon>
        <taxon>Oppioidea</taxon>
        <taxon>Oppiidae</taxon>
        <taxon>Oppiella</taxon>
    </lineage>
</organism>